<feature type="non-terminal residue" evidence="12">
    <location>
        <position position="1"/>
    </location>
</feature>
<evidence type="ECO:0000256" key="2">
    <source>
        <dbReference type="ARBA" id="ARBA00022553"/>
    </source>
</evidence>
<comment type="function">
    <text evidence="7">Inhibitor of protein-phosphatase 1. This protein may be important in hormonal control of glycogen metabolism. Hormones that elevate intracellular cAMP increase I-1 activity in many tissues. I-1 activation may impose cAMP control over proteins that are not directly phosphorylated by PKA. Following a rise in intracellular calcium, I-1 is inactivated by calcineurin (or PP2B). Does not inhibit type-2 phosphatases.</text>
</comment>
<organism evidence="12 13">
    <name type="scientific">Eudromia elegans</name>
    <name type="common">Elegant crested-tinamou</name>
    <dbReference type="NCBI Taxonomy" id="8805"/>
    <lineage>
        <taxon>Eukaryota</taxon>
        <taxon>Metazoa</taxon>
        <taxon>Chordata</taxon>
        <taxon>Craniata</taxon>
        <taxon>Vertebrata</taxon>
        <taxon>Euteleostomi</taxon>
        <taxon>Archelosauria</taxon>
        <taxon>Archosauria</taxon>
        <taxon>Dinosauria</taxon>
        <taxon>Saurischia</taxon>
        <taxon>Theropoda</taxon>
        <taxon>Coelurosauria</taxon>
        <taxon>Aves</taxon>
        <taxon>Palaeognathae</taxon>
        <taxon>Tinamiformes</taxon>
        <taxon>Tinamidae</taxon>
        <taxon>Eudromia</taxon>
    </lineage>
</organism>
<dbReference type="AlphaFoldDB" id="A0A7K7VS84"/>
<feature type="non-terminal residue" evidence="12">
    <location>
        <position position="120"/>
    </location>
</feature>
<protein>
    <recommendedName>
        <fullName evidence="9">Protein phosphatase 1 regulatory subunit 1A</fullName>
    </recommendedName>
    <alternativeName>
        <fullName evidence="10">Protein phosphatase inhibitor 1</fullName>
    </alternativeName>
</protein>
<dbReference type="OrthoDB" id="9940275at2759"/>
<comment type="similarity">
    <text evidence="1">Belongs to the protein phosphatase inhibitor 1 family.</text>
</comment>
<evidence type="ECO:0000256" key="7">
    <source>
        <dbReference type="ARBA" id="ARBA00037661"/>
    </source>
</evidence>
<dbReference type="InterPro" id="IPR008466">
    <property type="entry name" value="PPP1R1A/B/C"/>
</dbReference>
<proteinExistence type="inferred from homology"/>
<evidence type="ECO:0000256" key="1">
    <source>
        <dbReference type="ARBA" id="ARBA00007775"/>
    </source>
</evidence>
<evidence type="ECO:0000256" key="4">
    <source>
        <dbReference type="ARBA" id="ARBA00022990"/>
    </source>
</evidence>
<keyword evidence="6" id="KW-0119">Carbohydrate metabolism</keyword>
<reference evidence="12 13" key="1">
    <citation type="submission" date="2019-09" db="EMBL/GenBank/DDBJ databases">
        <title>Bird 10,000 Genomes (B10K) Project - Family phase.</title>
        <authorList>
            <person name="Zhang G."/>
        </authorList>
    </citation>
    <scope>NUCLEOTIDE SEQUENCE [LARGE SCALE GENOMIC DNA]</scope>
    <source>
        <strain evidence="12">B10K-LSUMZ-16893</strain>
    </source>
</reference>
<dbReference type="GO" id="GO:0005977">
    <property type="term" value="P:glycogen metabolic process"/>
    <property type="evidence" value="ECO:0007669"/>
    <property type="project" value="UniProtKB-KW"/>
</dbReference>
<evidence type="ECO:0000256" key="11">
    <source>
        <dbReference type="SAM" id="MobiDB-lite"/>
    </source>
</evidence>
<evidence type="ECO:0000256" key="10">
    <source>
        <dbReference type="ARBA" id="ARBA00042082"/>
    </source>
</evidence>
<keyword evidence="2" id="KW-0597">Phosphoprotein</keyword>
<dbReference type="PANTHER" id="PTHR15417:SF4">
    <property type="entry name" value="PROTEIN PHOSPHATASE 1 REGULATORY SUBUNIT 1A"/>
    <property type="match status" value="1"/>
</dbReference>
<dbReference type="Pfam" id="PF05395">
    <property type="entry name" value="DARPP-32"/>
    <property type="match status" value="1"/>
</dbReference>
<dbReference type="EMBL" id="VZSX01000272">
    <property type="protein sequence ID" value="NXA43334.1"/>
    <property type="molecule type" value="Genomic_DNA"/>
</dbReference>
<keyword evidence="5" id="KW-0650">Protein phosphatase inhibitor</keyword>
<feature type="compositionally biased region" description="Basic and acidic residues" evidence="11">
    <location>
        <begin position="52"/>
        <end position="63"/>
    </location>
</feature>
<evidence type="ECO:0000256" key="8">
    <source>
        <dbReference type="ARBA" id="ARBA00038671"/>
    </source>
</evidence>
<sequence>MSPRQRKKVSRTTPTMKELQMMVEHHLCKQARGEEEEDEDESGQEQRGPGCCHHEDGDTEHSHSPGGTCPLAQPSREATGESRPRDGREQLQVSPCPLGSTLGAEGDTAQPGGPQAGQGD</sequence>
<evidence type="ECO:0000313" key="12">
    <source>
        <dbReference type="EMBL" id="NXA43334.1"/>
    </source>
</evidence>
<keyword evidence="13" id="KW-1185">Reference proteome</keyword>
<accession>A0A7K7VS84</accession>
<evidence type="ECO:0000256" key="3">
    <source>
        <dbReference type="ARBA" id="ARBA00022600"/>
    </source>
</evidence>
<dbReference type="PANTHER" id="PTHR15417">
    <property type="entry name" value="PROTEIN PHOSPHATASE INHIBITOR AND DOPAMINE- AND CAMP-REGULATED NEURONAL PHOSPHOPROTEIN"/>
    <property type="match status" value="1"/>
</dbReference>
<evidence type="ECO:0000256" key="6">
    <source>
        <dbReference type="ARBA" id="ARBA00023277"/>
    </source>
</evidence>
<name>A0A7K7VS84_EUDEL</name>
<gene>
    <name evidence="12" type="primary">Ppp1r1a</name>
    <name evidence="12" type="ORF">EUDELE_R15060</name>
</gene>
<dbReference type="GO" id="GO:0004864">
    <property type="term" value="F:protein phosphatase inhibitor activity"/>
    <property type="evidence" value="ECO:0007669"/>
    <property type="project" value="UniProtKB-KW"/>
</dbReference>
<feature type="compositionally biased region" description="Basic and acidic residues" evidence="11">
    <location>
        <begin position="23"/>
        <end position="33"/>
    </location>
</feature>
<evidence type="ECO:0000256" key="5">
    <source>
        <dbReference type="ARBA" id="ARBA00023272"/>
    </source>
</evidence>
<comment type="subunit">
    <text evidence="8">Interacts with PPP1R15A.</text>
</comment>
<feature type="region of interest" description="Disordered" evidence="11">
    <location>
        <begin position="1"/>
        <end position="120"/>
    </location>
</feature>
<keyword evidence="3" id="KW-0321">Glycogen metabolism</keyword>
<dbReference type="GO" id="GO:0005737">
    <property type="term" value="C:cytoplasm"/>
    <property type="evidence" value="ECO:0007669"/>
    <property type="project" value="TreeGrafter"/>
</dbReference>
<dbReference type="GO" id="GO:0035556">
    <property type="term" value="P:intracellular signal transduction"/>
    <property type="evidence" value="ECO:0007669"/>
    <property type="project" value="TreeGrafter"/>
</dbReference>
<keyword evidence="4" id="KW-0007">Acetylation</keyword>
<feature type="compositionally biased region" description="Basic residues" evidence="11">
    <location>
        <begin position="1"/>
        <end position="10"/>
    </location>
</feature>
<feature type="compositionally biased region" description="Basic and acidic residues" evidence="11">
    <location>
        <begin position="78"/>
        <end position="89"/>
    </location>
</feature>
<evidence type="ECO:0000313" key="13">
    <source>
        <dbReference type="Proteomes" id="UP000533954"/>
    </source>
</evidence>
<dbReference type="Proteomes" id="UP000533954">
    <property type="component" value="Unassembled WGS sequence"/>
</dbReference>
<comment type="caution">
    <text evidence="12">The sequence shown here is derived from an EMBL/GenBank/DDBJ whole genome shotgun (WGS) entry which is preliminary data.</text>
</comment>
<feature type="compositionally biased region" description="Acidic residues" evidence="11">
    <location>
        <begin position="34"/>
        <end position="43"/>
    </location>
</feature>
<evidence type="ECO:0000256" key="9">
    <source>
        <dbReference type="ARBA" id="ARBA00040692"/>
    </source>
</evidence>